<organism evidence="2 3">
    <name type="scientific">Streptomyces paromomycinus</name>
    <name type="common">Streptomyces rimosus subsp. paromomycinus</name>
    <dbReference type="NCBI Taxonomy" id="92743"/>
    <lineage>
        <taxon>Bacteria</taxon>
        <taxon>Bacillati</taxon>
        <taxon>Actinomycetota</taxon>
        <taxon>Actinomycetes</taxon>
        <taxon>Kitasatosporales</taxon>
        <taxon>Streptomycetaceae</taxon>
        <taxon>Streptomyces</taxon>
    </lineage>
</organism>
<feature type="domain" description="DUF397" evidence="1">
    <location>
        <begin position="6"/>
        <end position="56"/>
    </location>
</feature>
<reference evidence="2 3" key="1">
    <citation type="submission" date="2018-11" db="EMBL/GenBank/DDBJ databases">
        <title>Whole genome sequence of Streptomyces paromomycinus NBRC 15454(T).</title>
        <authorList>
            <person name="Komaki H."/>
            <person name="Tamura T."/>
        </authorList>
    </citation>
    <scope>NUCLEOTIDE SEQUENCE [LARGE SCALE GENOMIC DNA]</scope>
    <source>
        <strain evidence="2 3">NBRC 15454</strain>
    </source>
</reference>
<accession>A0A401W4U2</accession>
<protein>
    <recommendedName>
        <fullName evidence="1">DUF397 domain-containing protein</fullName>
    </recommendedName>
</protein>
<evidence type="ECO:0000313" key="2">
    <source>
        <dbReference type="EMBL" id="GCD44285.1"/>
    </source>
</evidence>
<keyword evidence="3" id="KW-1185">Reference proteome</keyword>
<evidence type="ECO:0000259" key="1">
    <source>
        <dbReference type="Pfam" id="PF04149"/>
    </source>
</evidence>
<gene>
    <name evidence="2" type="ORF">GKJPGBOP_03980</name>
</gene>
<comment type="caution">
    <text evidence="2">The sequence shown here is derived from an EMBL/GenBank/DDBJ whole genome shotgun (WGS) entry which is preliminary data.</text>
</comment>
<proteinExistence type="predicted"/>
<dbReference type="AlphaFoldDB" id="A0A401W4U2"/>
<name>A0A401W4U2_STREY</name>
<dbReference type="Pfam" id="PF04149">
    <property type="entry name" value="DUF397"/>
    <property type="match status" value="1"/>
</dbReference>
<dbReference type="Proteomes" id="UP000286746">
    <property type="component" value="Unassembled WGS sequence"/>
</dbReference>
<dbReference type="InterPro" id="IPR007278">
    <property type="entry name" value="DUF397"/>
</dbReference>
<dbReference type="EMBL" id="BHZD01000001">
    <property type="protein sequence ID" value="GCD44285.1"/>
    <property type="molecule type" value="Genomic_DNA"/>
</dbReference>
<sequence length="64" mass="7044">MTSPTAWQKSSYSEATGNCVEIRTHDGMIEVRESDSPGTIITTTRTKFQALILDVKAGEFDHAI</sequence>
<dbReference type="RefSeq" id="WP_125055190.1">
    <property type="nucleotide sequence ID" value="NZ_BHZD01000001.1"/>
</dbReference>
<evidence type="ECO:0000313" key="3">
    <source>
        <dbReference type="Proteomes" id="UP000286746"/>
    </source>
</evidence>